<feature type="transmembrane region" description="Helical" evidence="8">
    <location>
        <begin position="204"/>
        <end position="226"/>
    </location>
</feature>
<gene>
    <name evidence="10" type="ORF">GF339_08065</name>
</gene>
<name>A0A9D5Q5E2_9BACT</name>
<keyword evidence="6 8" id="KW-1133">Transmembrane helix</keyword>
<dbReference type="AlphaFoldDB" id="A0A9D5Q5E2"/>
<feature type="transmembrane region" description="Helical" evidence="8">
    <location>
        <begin position="136"/>
        <end position="156"/>
    </location>
</feature>
<evidence type="ECO:0000256" key="5">
    <source>
        <dbReference type="ARBA" id="ARBA00022692"/>
    </source>
</evidence>
<evidence type="ECO:0000256" key="1">
    <source>
        <dbReference type="ARBA" id="ARBA00004429"/>
    </source>
</evidence>
<reference evidence="10" key="1">
    <citation type="submission" date="2019-11" db="EMBL/GenBank/DDBJ databases">
        <title>Microbial mats filling the niche in hypersaline microbial mats.</title>
        <authorList>
            <person name="Wong H.L."/>
            <person name="Macleod F.I."/>
            <person name="White R.A. III"/>
            <person name="Burns B.P."/>
        </authorList>
    </citation>
    <scope>NUCLEOTIDE SEQUENCE</scope>
    <source>
        <strain evidence="10">Rbin_158</strain>
    </source>
</reference>
<keyword evidence="3" id="KW-1003">Cell membrane</keyword>
<feature type="transmembrane region" description="Helical" evidence="8">
    <location>
        <begin position="12"/>
        <end position="35"/>
    </location>
</feature>
<comment type="subcellular location">
    <subcellularLocation>
        <location evidence="1">Cell inner membrane</location>
        <topology evidence="1">Multi-pass membrane protein</topology>
    </subcellularLocation>
    <subcellularLocation>
        <location evidence="8">Cell membrane</location>
        <topology evidence="8">Multi-pass membrane protein</topology>
    </subcellularLocation>
</comment>
<dbReference type="PANTHER" id="PTHR43357">
    <property type="entry name" value="INNER MEMBRANE ABC TRANSPORTER PERMEASE PROTEIN YDCV"/>
    <property type="match status" value="1"/>
</dbReference>
<dbReference type="InterPro" id="IPR000515">
    <property type="entry name" value="MetI-like"/>
</dbReference>
<keyword evidence="4" id="KW-0997">Cell inner membrane</keyword>
<comment type="caution">
    <text evidence="10">The sequence shown here is derived from an EMBL/GenBank/DDBJ whole genome shotgun (WGS) entry which is preliminary data.</text>
</comment>
<dbReference type="Gene3D" id="1.10.3720.10">
    <property type="entry name" value="MetI-like"/>
    <property type="match status" value="1"/>
</dbReference>
<dbReference type="InterPro" id="IPR035906">
    <property type="entry name" value="MetI-like_sf"/>
</dbReference>
<evidence type="ECO:0000256" key="8">
    <source>
        <dbReference type="RuleBase" id="RU363032"/>
    </source>
</evidence>
<dbReference type="PROSITE" id="PS50928">
    <property type="entry name" value="ABC_TM1"/>
    <property type="match status" value="1"/>
</dbReference>
<dbReference type="Pfam" id="PF00528">
    <property type="entry name" value="BPD_transp_1"/>
    <property type="match status" value="1"/>
</dbReference>
<proteinExistence type="inferred from homology"/>
<sequence>MKAYKESKGLLVITLLVYLFLLGPFLIVIVAAFGAQETLMFPPKGLSLKWFVNVFQVSMFLDGFKISIVLAVVGTAIALLLGIPASYALVRYRFPGQGFLKNLCLSPIIVPGLVLGFALLQYMVLVLKASTESSLFIGHIVLLIPYTVRVITASLINFGRDVEDAAVSLGANRLRAFLKVVLPNIRSGIIAACTLSFITSFNNIPISLFLSGPGVTTLPIQMLLYIEYYYDPTIAALSTLLILFTIGVVQLTERTVGLSSFM</sequence>
<comment type="similarity">
    <text evidence="8">Belongs to the binding-protein-dependent transport system permease family.</text>
</comment>
<feature type="transmembrane region" description="Helical" evidence="8">
    <location>
        <begin position="102"/>
        <end position="124"/>
    </location>
</feature>
<evidence type="ECO:0000256" key="2">
    <source>
        <dbReference type="ARBA" id="ARBA00022448"/>
    </source>
</evidence>
<dbReference type="SUPFAM" id="SSF161098">
    <property type="entry name" value="MetI-like"/>
    <property type="match status" value="1"/>
</dbReference>
<evidence type="ECO:0000256" key="3">
    <source>
        <dbReference type="ARBA" id="ARBA00022475"/>
    </source>
</evidence>
<evidence type="ECO:0000259" key="9">
    <source>
        <dbReference type="PROSITE" id="PS50928"/>
    </source>
</evidence>
<keyword evidence="5 8" id="KW-0812">Transmembrane</keyword>
<evidence type="ECO:0000256" key="6">
    <source>
        <dbReference type="ARBA" id="ARBA00022989"/>
    </source>
</evidence>
<feature type="transmembrane region" description="Helical" evidence="8">
    <location>
        <begin position="233"/>
        <end position="252"/>
    </location>
</feature>
<dbReference type="GO" id="GO:0055085">
    <property type="term" value="P:transmembrane transport"/>
    <property type="evidence" value="ECO:0007669"/>
    <property type="project" value="InterPro"/>
</dbReference>
<feature type="transmembrane region" description="Helical" evidence="8">
    <location>
        <begin position="176"/>
        <end position="198"/>
    </location>
</feature>
<dbReference type="EMBL" id="WJJP01000250">
    <property type="protein sequence ID" value="MBD3324525.1"/>
    <property type="molecule type" value="Genomic_DNA"/>
</dbReference>
<evidence type="ECO:0000313" key="11">
    <source>
        <dbReference type="Proteomes" id="UP000649604"/>
    </source>
</evidence>
<evidence type="ECO:0000256" key="4">
    <source>
        <dbReference type="ARBA" id="ARBA00022519"/>
    </source>
</evidence>
<feature type="domain" description="ABC transmembrane type-1" evidence="9">
    <location>
        <begin position="64"/>
        <end position="252"/>
    </location>
</feature>
<feature type="transmembrane region" description="Helical" evidence="8">
    <location>
        <begin position="66"/>
        <end position="90"/>
    </location>
</feature>
<organism evidence="10 11">
    <name type="scientific">candidate division KSB3 bacterium</name>
    <dbReference type="NCBI Taxonomy" id="2044937"/>
    <lineage>
        <taxon>Bacteria</taxon>
        <taxon>candidate division KSB3</taxon>
    </lineage>
</organism>
<protein>
    <submittedName>
        <fullName evidence="10">ABC transporter permease subunit</fullName>
    </submittedName>
</protein>
<dbReference type="PANTHER" id="PTHR43357:SF4">
    <property type="entry name" value="INNER MEMBRANE ABC TRANSPORTER PERMEASE PROTEIN YDCV"/>
    <property type="match status" value="1"/>
</dbReference>
<keyword evidence="7 8" id="KW-0472">Membrane</keyword>
<dbReference type="Proteomes" id="UP000649604">
    <property type="component" value="Unassembled WGS sequence"/>
</dbReference>
<evidence type="ECO:0000256" key="7">
    <source>
        <dbReference type="ARBA" id="ARBA00023136"/>
    </source>
</evidence>
<evidence type="ECO:0000313" key="10">
    <source>
        <dbReference type="EMBL" id="MBD3324525.1"/>
    </source>
</evidence>
<dbReference type="GO" id="GO:0005886">
    <property type="term" value="C:plasma membrane"/>
    <property type="evidence" value="ECO:0007669"/>
    <property type="project" value="UniProtKB-SubCell"/>
</dbReference>
<dbReference type="CDD" id="cd06261">
    <property type="entry name" value="TM_PBP2"/>
    <property type="match status" value="1"/>
</dbReference>
<keyword evidence="2 8" id="KW-0813">Transport</keyword>
<accession>A0A9D5Q5E2</accession>